<dbReference type="AlphaFoldDB" id="A0AAW6XZJ1"/>
<dbReference type="EMBL" id="JASOIH010000334">
    <property type="protein sequence ID" value="MDK6900634.1"/>
    <property type="molecule type" value="Genomic_DNA"/>
</dbReference>
<feature type="transmembrane region" description="Helical" evidence="7">
    <location>
        <begin position="36"/>
        <end position="57"/>
    </location>
</feature>
<evidence type="ECO:0000256" key="4">
    <source>
        <dbReference type="ARBA" id="ARBA00022692"/>
    </source>
</evidence>
<evidence type="ECO:0000256" key="1">
    <source>
        <dbReference type="ARBA" id="ARBA00004651"/>
    </source>
</evidence>
<comment type="subcellular location">
    <subcellularLocation>
        <location evidence="1">Cell membrane</location>
        <topology evidence="1">Multi-pass membrane protein</topology>
    </subcellularLocation>
</comment>
<evidence type="ECO:0000313" key="10">
    <source>
        <dbReference type="Proteomes" id="UP001230629"/>
    </source>
</evidence>
<evidence type="ECO:0000256" key="6">
    <source>
        <dbReference type="ARBA" id="ARBA00023136"/>
    </source>
</evidence>
<evidence type="ECO:0000256" key="7">
    <source>
        <dbReference type="SAM" id="Phobius"/>
    </source>
</evidence>
<accession>A0AAW6XZJ1</accession>
<dbReference type="SUPFAM" id="SSF161098">
    <property type="entry name" value="MetI-like"/>
    <property type="match status" value="1"/>
</dbReference>
<gene>
    <name evidence="9" type="ORF">QP229_11805</name>
</gene>
<dbReference type="Gene3D" id="1.10.3720.10">
    <property type="entry name" value="MetI-like"/>
    <property type="match status" value="1"/>
</dbReference>
<reference evidence="9" key="1">
    <citation type="submission" date="2023-05" db="EMBL/GenBank/DDBJ databases">
        <title>Cataloging the Phylogenetic Diversity of Human Bladder Bacteria.</title>
        <authorList>
            <person name="Du J."/>
        </authorList>
    </citation>
    <scope>NUCLEOTIDE SEQUENCE</scope>
    <source>
        <strain evidence="9">UMB8703</strain>
    </source>
</reference>
<proteinExistence type="predicted"/>
<keyword evidence="6 7" id="KW-0472">Membrane</keyword>
<dbReference type="PROSITE" id="PS50928">
    <property type="entry name" value="ABC_TM1"/>
    <property type="match status" value="1"/>
</dbReference>
<keyword evidence="5 7" id="KW-1133">Transmembrane helix</keyword>
<evidence type="ECO:0000259" key="8">
    <source>
        <dbReference type="PROSITE" id="PS50928"/>
    </source>
</evidence>
<keyword evidence="3" id="KW-1003">Cell membrane</keyword>
<evidence type="ECO:0000256" key="3">
    <source>
        <dbReference type="ARBA" id="ARBA00022475"/>
    </source>
</evidence>
<feature type="domain" description="ABC transmembrane type-1" evidence="8">
    <location>
        <begin position="1"/>
        <end position="93"/>
    </location>
</feature>
<dbReference type="InterPro" id="IPR000515">
    <property type="entry name" value="MetI-like"/>
</dbReference>
<dbReference type="Proteomes" id="UP001230629">
    <property type="component" value="Unassembled WGS sequence"/>
</dbReference>
<keyword evidence="2" id="KW-0813">Transport</keyword>
<feature type="non-terminal residue" evidence="9">
    <location>
        <position position="93"/>
    </location>
</feature>
<feature type="transmembrane region" description="Helical" evidence="7">
    <location>
        <begin position="69"/>
        <end position="91"/>
    </location>
</feature>
<dbReference type="GO" id="GO:0005886">
    <property type="term" value="C:plasma membrane"/>
    <property type="evidence" value="ECO:0007669"/>
    <property type="project" value="UniProtKB-SubCell"/>
</dbReference>
<dbReference type="InterPro" id="IPR035906">
    <property type="entry name" value="MetI-like_sf"/>
</dbReference>
<dbReference type="PANTHER" id="PTHR30183">
    <property type="entry name" value="MOLYBDENUM TRANSPORT SYSTEM PERMEASE PROTEIN MODB"/>
    <property type="match status" value="1"/>
</dbReference>
<evidence type="ECO:0000256" key="2">
    <source>
        <dbReference type="ARBA" id="ARBA00022448"/>
    </source>
</evidence>
<name>A0AAW6XZJ1_STRAG</name>
<protein>
    <recommendedName>
        <fullName evidence="8">ABC transmembrane type-1 domain-containing protein</fullName>
    </recommendedName>
</protein>
<dbReference type="PANTHER" id="PTHR30183:SF3">
    <property type="entry name" value="MOLYBDENUM TRANSPORT SYSTEM PERMEASE PROTEIN MODB"/>
    <property type="match status" value="1"/>
</dbReference>
<feature type="non-terminal residue" evidence="9">
    <location>
        <position position="1"/>
    </location>
</feature>
<sequence length="93" mass="9551">TVGMAAGGTVGSVLLGLPGAYVLYKLKIPFRGALRAFVSIPFVLPVMAVAVGFGALFGPGGPLASWHLMGTKTLVVAAMVFFNYSLVVRIVGP</sequence>
<dbReference type="GO" id="GO:0055085">
    <property type="term" value="P:transmembrane transport"/>
    <property type="evidence" value="ECO:0007669"/>
    <property type="project" value="InterPro"/>
</dbReference>
<feature type="transmembrane region" description="Helical" evidence="7">
    <location>
        <begin position="6"/>
        <end position="24"/>
    </location>
</feature>
<evidence type="ECO:0000256" key="5">
    <source>
        <dbReference type="ARBA" id="ARBA00022989"/>
    </source>
</evidence>
<evidence type="ECO:0000313" key="9">
    <source>
        <dbReference type="EMBL" id="MDK6900634.1"/>
    </source>
</evidence>
<organism evidence="9 10">
    <name type="scientific">Streptococcus agalactiae</name>
    <dbReference type="NCBI Taxonomy" id="1311"/>
    <lineage>
        <taxon>Bacteria</taxon>
        <taxon>Bacillati</taxon>
        <taxon>Bacillota</taxon>
        <taxon>Bacilli</taxon>
        <taxon>Lactobacillales</taxon>
        <taxon>Streptococcaceae</taxon>
        <taxon>Streptococcus</taxon>
    </lineage>
</organism>
<comment type="caution">
    <text evidence="9">The sequence shown here is derived from an EMBL/GenBank/DDBJ whole genome shotgun (WGS) entry which is preliminary data.</text>
</comment>
<dbReference type="CDD" id="cd06261">
    <property type="entry name" value="TM_PBP2"/>
    <property type="match status" value="1"/>
</dbReference>
<keyword evidence="4 7" id="KW-0812">Transmembrane</keyword>